<organism evidence="1 2">
    <name type="scientific">Diatrype stigma</name>
    <dbReference type="NCBI Taxonomy" id="117547"/>
    <lineage>
        <taxon>Eukaryota</taxon>
        <taxon>Fungi</taxon>
        <taxon>Dikarya</taxon>
        <taxon>Ascomycota</taxon>
        <taxon>Pezizomycotina</taxon>
        <taxon>Sordariomycetes</taxon>
        <taxon>Xylariomycetidae</taxon>
        <taxon>Xylariales</taxon>
        <taxon>Diatrypaceae</taxon>
        <taxon>Diatrype</taxon>
    </lineage>
</organism>
<evidence type="ECO:0000313" key="1">
    <source>
        <dbReference type="EMBL" id="KAK7756769.1"/>
    </source>
</evidence>
<reference evidence="1 2" key="1">
    <citation type="submission" date="2024-02" db="EMBL/GenBank/DDBJ databases">
        <title>De novo assembly and annotation of 12 fungi associated with fruit tree decline syndrome in Ontario, Canada.</title>
        <authorList>
            <person name="Sulman M."/>
            <person name="Ellouze W."/>
            <person name="Ilyukhin E."/>
        </authorList>
    </citation>
    <scope>NUCLEOTIDE SEQUENCE [LARGE SCALE GENOMIC DNA]</scope>
    <source>
        <strain evidence="1 2">M11/M66-122</strain>
    </source>
</reference>
<dbReference type="EMBL" id="JAKJXP020000005">
    <property type="protein sequence ID" value="KAK7756769.1"/>
    <property type="molecule type" value="Genomic_DNA"/>
</dbReference>
<sequence>MAAQCSRDAINTVGAIEHGPTFRALQFAICTTLGDWDDKLGYHLDKRIPRRLLQEYELAEEDGVLSRIPLTHRMEALRAPNPNDPIRVYGGTVEFDIERLRTSSRFYKKYYPAP</sequence>
<comment type="caution">
    <text evidence="1">The sequence shown here is derived from an EMBL/GenBank/DDBJ whole genome shotgun (WGS) entry which is preliminary data.</text>
</comment>
<dbReference type="AlphaFoldDB" id="A0AAN9YWA0"/>
<accession>A0AAN9YWA0</accession>
<gene>
    <name evidence="1" type="ORF">SLS62_001212</name>
</gene>
<protein>
    <submittedName>
        <fullName evidence="1">Uncharacterized protein</fullName>
    </submittedName>
</protein>
<name>A0AAN9YWA0_9PEZI</name>
<evidence type="ECO:0000313" key="2">
    <source>
        <dbReference type="Proteomes" id="UP001320420"/>
    </source>
</evidence>
<proteinExistence type="predicted"/>
<dbReference type="Proteomes" id="UP001320420">
    <property type="component" value="Unassembled WGS sequence"/>
</dbReference>
<keyword evidence="2" id="KW-1185">Reference proteome</keyword>